<dbReference type="InterPro" id="IPR015946">
    <property type="entry name" value="KH_dom-like_a/b"/>
</dbReference>
<comment type="caution">
    <text evidence="1">The sequence shown here is derived from an EMBL/GenBank/DDBJ whole genome shotgun (WGS) entry which is preliminary data.</text>
</comment>
<dbReference type="PANTHER" id="PTHR39624">
    <property type="entry name" value="PROTEIN INVOLVED IN RIMO-MEDIATED BETA-METHYLTHIOLATION OF RIBOSOMAL PROTEIN S12 YCAO"/>
    <property type="match status" value="1"/>
</dbReference>
<evidence type="ECO:0000313" key="2">
    <source>
        <dbReference type="Proteomes" id="UP001293718"/>
    </source>
</evidence>
<dbReference type="InterPro" id="IPR003718">
    <property type="entry name" value="OsmC/Ohr_fam"/>
</dbReference>
<accession>A0ABU5I9W0</accession>
<reference evidence="1 2" key="1">
    <citation type="submission" date="2023-11" db="EMBL/GenBank/DDBJ databases">
        <title>Draft genome of Azohydromonas lata strain H1 (DSM1123), a polyhydroxyalkanoate producer.</title>
        <authorList>
            <person name="Traversa D."/>
            <person name="D'Addabbo P."/>
            <person name="Pazzani C."/>
            <person name="Manzari C."/>
            <person name="Chiara M."/>
            <person name="Scrascia M."/>
        </authorList>
    </citation>
    <scope>NUCLEOTIDE SEQUENCE [LARGE SCALE GENOMIC DNA]</scope>
    <source>
        <strain evidence="1 2">H1</strain>
    </source>
</reference>
<dbReference type="EMBL" id="JAXOJX010000004">
    <property type="protein sequence ID" value="MDZ5455892.1"/>
    <property type="molecule type" value="Genomic_DNA"/>
</dbReference>
<dbReference type="SUPFAM" id="SSF82784">
    <property type="entry name" value="OsmC-like"/>
    <property type="match status" value="1"/>
</dbReference>
<evidence type="ECO:0000313" key="1">
    <source>
        <dbReference type="EMBL" id="MDZ5455892.1"/>
    </source>
</evidence>
<name>A0ABU5I9W0_9BURK</name>
<dbReference type="PANTHER" id="PTHR39624:SF2">
    <property type="entry name" value="OSMC-LIKE PROTEIN"/>
    <property type="match status" value="1"/>
</dbReference>
<dbReference type="InterPro" id="IPR036102">
    <property type="entry name" value="OsmC/Ohrsf"/>
</dbReference>
<organism evidence="1 2">
    <name type="scientific">Azohydromonas lata</name>
    <dbReference type="NCBI Taxonomy" id="45677"/>
    <lineage>
        <taxon>Bacteria</taxon>
        <taxon>Pseudomonadati</taxon>
        <taxon>Pseudomonadota</taxon>
        <taxon>Betaproteobacteria</taxon>
        <taxon>Burkholderiales</taxon>
        <taxon>Sphaerotilaceae</taxon>
        <taxon>Azohydromonas</taxon>
    </lineage>
</organism>
<proteinExistence type="predicted"/>
<dbReference type="Pfam" id="PF02566">
    <property type="entry name" value="OsmC"/>
    <property type="match status" value="1"/>
</dbReference>
<dbReference type="Proteomes" id="UP001293718">
    <property type="component" value="Unassembled WGS sequence"/>
</dbReference>
<gene>
    <name evidence="1" type="ORF">SM757_04850</name>
</gene>
<sequence>MTIEVVRDRAHKMKHTVRVGSHAFTVDEPPANGGEDLGPTPHDLYDSALGACKALTTLWYAQRKHIPVEDIRVSVERDDSEERRGVYRLRVLLDVTGDLTEAQRQELLNVAGKCPVHKLMTQATTEVVTELVPAASAS</sequence>
<keyword evidence="2" id="KW-1185">Reference proteome</keyword>
<dbReference type="Gene3D" id="3.30.300.20">
    <property type="match status" value="1"/>
</dbReference>
<protein>
    <submittedName>
        <fullName evidence="1">OsmC family protein</fullName>
    </submittedName>
</protein>
<dbReference type="RefSeq" id="WP_322464578.1">
    <property type="nucleotide sequence ID" value="NZ_JAXOJX010000004.1"/>
</dbReference>